<protein>
    <recommendedName>
        <fullName evidence="2">DUF11 domain-containing protein</fullName>
    </recommendedName>
</protein>
<accession>A0A1S2VQM5</accession>
<dbReference type="Pfam" id="PF01345">
    <property type="entry name" value="DUF11"/>
    <property type="match status" value="2"/>
</dbReference>
<proteinExistence type="predicted"/>
<evidence type="ECO:0000259" key="2">
    <source>
        <dbReference type="Pfam" id="PF01345"/>
    </source>
</evidence>
<evidence type="ECO:0000313" key="3">
    <source>
        <dbReference type="EMBL" id="OIN61079.1"/>
    </source>
</evidence>
<organism evidence="3 4">
    <name type="scientific">Arsenicibacter rosenii</name>
    <dbReference type="NCBI Taxonomy" id="1750698"/>
    <lineage>
        <taxon>Bacteria</taxon>
        <taxon>Pseudomonadati</taxon>
        <taxon>Bacteroidota</taxon>
        <taxon>Cytophagia</taxon>
        <taxon>Cytophagales</taxon>
        <taxon>Spirosomataceae</taxon>
        <taxon>Arsenicibacter</taxon>
    </lineage>
</organism>
<dbReference type="InterPro" id="IPR013783">
    <property type="entry name" value="Ig-like_fold"/>
</dbReference>
<sequence>MLFSLWLLLFANVKVLGANAYLTAPPSISVASVTACTGQMATLVSTGCTGAISWEGNGVSIGGPTPSIGFQTPSGVQTPTLIPFKITCTESSSVASTTATITVVPVPSLTITASAATTVSEGSTVTLTAAGCDYGTMHWSTGTADNGRTQIVVLPLQTTTYSATCTVGDNCQATASRTVTVQPVPKLSLITMVSKARARIGDVLTYTVIVSNTGNAAANNVVVEEYISAKANYIPNSATASTGTFTAGIPTNTWAFATLPANASATLTYSASVVGEGVVNVTSTIQNVDTTQVCTSIPILVCPGSGYVVQVNAPAGYSNYKFYNGTALVQEGPLNSYTATTAGEYKVLVDDGTGVCQQQSCCPLVIEDVPVSLTLTSATGSTLASGSSTTLLANGCQSGTVAWSNSLTGVSQVVSPTVTTAYSATCTTPEGCTASVSMSLSVLGPQVSVQKFVSATKAQLGSLVTFTVVVANTGPVAASAVAVRDSVGGGVIVPGSVNVSQGAFSPNSLTSLWNVGTLPASSTATLVYSVSIVNEGVVYASANAGGQVSQVCLSVPVNVCPGDPVMIELTAPAGYTRYEWYRGTEKVYDGLLTSFTATALGEYRVIGYKGNVQCPDLTCCPIFIESDSIPLYDVVATRPTCLTNQPQANGSLRLSGLGSNTGQFMYQYSEGTSFNAAAALQPAPVPVPAGGVIASTLNQAKTYTVRVFNALGCFRDVTVTLSVSCDCPPNLCVPVAIRKTKTRP</sequence>
<gene>
    <name evidence="3" type="ORF">BLX24_03150</name>
</gene>
<keyword evidence="4" id="KW-1185">Reference proteome</keyword>
<keyword evidence="1" id="KW-0732">Signal</keyword>
<feature type="signal peptide" evidence="1">
    <location>
        <begin position="1"/>
        <end position="20"/>
    </location>
</feature>
<dbReference type="EMBL" id="MORL01000001">
    <property type="protein sequence ID" value="OIN61079.1"/>
    <property type="molecule type" value="Genomic_DNA"/>
</dbReference>
<reference evidence="3 4" key="1">
    <citation type="submission" date="2016-10" db="EMBL/GenBank/DDBJ databases">
        <title>Arsenicibacter rosenii gen. nov., sp. nov., an efficient arsenic-methylating bacterium isolated from an arsenic-contaminated paddy soil.</title>
        <authorList>
            <person name="Huang K."/>
        </authorList>
    </citation>
    <scope>NUCLEOTIDE SEQUENCE [LARGE SCALE GENOMIC DNA]</scope>
    <source>
        <strain evidence="3 4">SM-1</strain>
    </source>
</reference>
<dbReference type="InterPro" id="IPR051172">
    <property type="entry name" value="Chlamydia_OmcB"/>
</dbReference>
<dbReference type="AlphaFoldDB" id="A0A1S2VQM5"/>
<dbReference type="Proteomes" id="UP000181790">
    <property type="component" value="Unassembled WGS sequence"/>
</dbReference>
<feature type="chain" id="PRO_5010247957" description="DUF11 domain-containing protein" evidence="1">
    <location>
        <begin position="21"/>
        <end position="744"/>
    </location>
</feature>
<dbReference type="PANTHER" id="PTHR34819:SF3">
    <property type="entry name" value="CELL SURFACE PROTEIN"/>
    <property type="match status" value="1"/>
</dbReference>
<name>A0A1S2VQM5_9BACT</name>
<evidence type="ECO:0000313" key="4">
    <source>
        <dbReference type="Proteomes" id="UP000181790"/>
    </source>
</evidence>
<dbReference type="InterPro" id="IPR047589">
    <property type="entry name" value="DUF11_rpt"/>
</dbReference>
<dbReference type="InterPro" id="IPR001434">
    <property type="entry name" value="OmcB-like_DUF11"/>
</dbReference>
<comment type="caution">
    <text evidence="3">The sequence shown here is derived from an EMBL/GenBank/DDBJ whole genome shotgun (WGS) entry which is preliminary data.</text>
</comment>
<feature type="domain" description="DUF11" evidence="2">
    <location>
        <begin position="187"/>
        <end position="289"/>
    </location>
</feature>
<dbReference type="NCBIfam" id="TIGR01451">
    <property type="entry name" value="B_ant_repeat"/>
    <property type="match status" value="2"/>
</dbReference>
<evidence type="ECO:0000256" key="1">
    <source>
        <dbReference type="SAM" id="SignalP"/>
    </source>
</evidence>
<dbReference type="PANTHER" id="PTHR34819">
    <property type="entry name" value="LARGE CYSTEINE-RICH PERIPLASMIC PROTEIN OMCB"/>
    <property type="match status" value="1"/>
</dbReference>
<dbReference type="Gene3D" id="2.60.40.10">
    <property type="entry name" value="Immunoglobulins"/>
    <property type="match status" value="2"/>
</dbReference>
<feature type="domain" description="DUF11" evidence="2">
    <location>
        <begin position="447"/>
        <end position="544"/>
    </location>
</feature>